<proteinExistence type="predicted"/>
<organism evidence="2">
    <name type="scientific">Lotharella oceanica</name>
    <dbReference type="NCBI Taxonomy" id="641309"/>
    <lineage>
        <taxon>Eukaryota</taxon>
        <taxon>Sar</taxon>
        <taxon>Rhizaria</taxon>
        <taxon>Cercozoa</taxon>
        <taxon>Chlorarachniophyceae</taxon>
        <taxon>Lotharella</taxon>
    </lineage>
</organism>
<evidence type="ECO:0000313" key="2">
    <source>
        <dbReference type="EMBL" id="CAD9752461.1"/>
    </source>
</evidence>
<reference evidence="2" key="1">
    <citation type="submission" date="2021-01" db="EMBL/GenBank/DDBJ databases">
        <authorList>
            <person name="Corre E."/>
            <person name="Pelletier E."/>
            <person name="Niang G."/>
            <person name="Scheremetjew M."/>
            <person name="Finn R."/>
            <person name="Kale V."/>
            <person name="Holt S."/>
            <person name="Cochrane G."/>
            <person name="Meng A."/>
            <person name="Brown T."/>
            <person name="Cohen L."/>
        </authorList>
    </citation>
    <scope>NUCLEOTIDE SEQUENCE</scope>
    <source>
        <strain evidence="2">CCMP622</strain>
    </source>
</reference>
<feature type="transmembrane region" description="Helical" evidence="1">
    <location>
        <begin position="93"/>
        <end position="112"/>
    </location>
</feature>
<evidence type="ECO:0000256" key="1">
    <source>
        <dbReference type="SAM" id="Phobius"/>
    </source>
</evidence>
<keyword evidence="1" id="KW-0472">Membrane</keyword>
<feature type="transmembrane region" description="Helical" evidence="1">
    <location>
        <begin position="16"/>
        <end position="37"/>
    </location>
</feature>
<dbReference type="EMBL" id="HBHP01006793">
    <property type="protein sequence ID" value="CAD9752461.1"/>
    <property type="molecule type" value="Transcribed_RNA"/>
</dbReference>
<keyword evidence="1" id="KW-1133">Transmembrane helix</keyword>
<sequence>MKQKIQTRLERRPRDWRFFAANIASAGLLISAVKFPLLSEDPLAVLTGQLELGAVVALMDRVPGAGLVAAVAAALSTKFAVAESKALTDKKPFYNKMFLVGSAGLLSFVLFLDKRGFVKVPL</sequence>
<feature type="transmembrane region" description="Helical" evidence="1">
    <location>
        <begin position="62"/>
        <end position="81"/>
    </location>
</feature>
<keyword evidence="1" id="KW-0812">Transmembrane</keyword>
<name>A0A7S2TIS8_9EUKA</name>
<gene>
    <name evidence="2" type="ORF">LSP00402_LOCUS4210</name>
</gene>
<dbReference type="AlphaFoldDB" id="A0A7S2TIS8"/>
<accession>A0A7S2TIS8</accession>
<protein>
    <submittedName>
        <fullName evidence="2">Uncharacterized protein</fullName>
    </submittedName>
</protein>